<name>A0A544YKB3_9ACTN</name>
<organism evidence="1 2">
    <name type="scientific">Microbispora hainanensis</name>
    <dbReference type="NCBI Taxonomy" id="568844"/>
    <lineage>
        <taxon>Bacteria</taxon>
        <taxon>Bacillati</taxon>
        <taxon>Actinomycetota</taxon>
        <taxon>Actinomycetes</taxon>
        <taxon>Streptosporangiales</taxon>
        <taxon>Streptosporangiaceae</taxon>
        <taxon>Microbispora</taxon>
    </lineage>
</organism>
<gene>
    <name evidence="1" type="ORF">FLX08_30830</name>
</gene>
<dbReference type="EMBL" id="VIRM01000049">
    <property type="protein sequence ID" value="TQS17218.1"/>
    <property type="molecule type" value="Genomic_DNA"/>
</dbReference>
<dbReference type="Proteomes" id="UP000316541">
    <property type="component" value="Unassembled WGS sequence"/>
</dbReference>
<reference evidence="1 2" key="1">
    <citation type="submission" date="2019-07" db="EMBL/GenBank/DDBJ databases">
        <title>Microbispora hainanensis DSM 45428.</title>
        <authorList>
            <person name="Thawai C."/>
        </authorList>
    </citation>
    <scope>NUCLEOTIDE SEQUENCE [LARGE SCALE GENOMIC DNA]</scope>
    <source>
        <strain evidence="1 2">DSM 45428</strain>
    </source>
</reference>
<dbReference type="InterPro" id="IPR001920">
    <property type="entry name" value="Asp/Glu_race"/>
</dbReference>
<protein>
    <submittedName>
        <fullName evidence="1">Asp/Glu racemase</fullName>
    </submittedName>
</protein>
<accession>A0A544YKB3</accession>
<dbReference type="RefSeq" id="WP_142623778.1">
    <property type="nucleotide sequence ID" value="NZ_VIRM01000049.1"/>
</dbReference>
<dbReference type="InterPro" id="IPR015942">
    <property type="entry name" value="Asp/Glu/hydantoin_racemase"/>
</dbReference>
<dbReference type="GO" id="GO:0047661">
    <property type="term" value="F:amino-acid racemase activity"/>
    <property type="evidence" value="ECO:0007669"/>
    <property type="project" value="InterPro"/>
</dbReference>
<proteinExistence type="predicted"/>
<dbReference type="Gene3D" id="3.40.50.1860">
    <property type="match status" value="1"/>
</dbReference>
<dbReference type="Pfam" id="PF01177">
    <property type="entry name" value="Asp_Glu_race"/>
    <property type="match status" value="1"/>
</dbReference>
<comment type="caution">
    <text evidence="1">The sequence shown here is derived from an EMBL/GenBank/DDBJ whole genome shotgun (WGS) entry which is preliminary data.</text>
</comment>
<evidence type="ECO:0000313" key="1">
    <source>
        <dbReference type="EMBL" id="TQS17218.1"/>
    </source>
</evidence>
<dbReference type="AlphaFoldDB" id="A0A544YKB3"/>
<sequence length="225" mass="23988">MNGKVAFLFTDLVLVPFTVEMARAELPGVEIVNIVDDSILAGVRSGGMDRVDLRRRILEHALRAEEAGADMVLCTCSSVSEAAASVAPMLRVPLLTIDEAMVQEAVKTGGDIGVVATVETAAAEVARKIETLAESQGESVRVTRTVVEGAFDALSRGDAAAHDEAVLRTIRGELSRNGFVVLAQASMERVAAALDDATRARVGTPLLPAMRKLMQYERSRDRVVA</sequence>
<evidence type="ECO:0000313" key="2">
    <source>
        <dbReference type="Proteomes" id="UP000316541"/>
    </source>
</evidence>